<dbReference type="Proteomes" id="UP000474565">
    <property type="component" value="Unassembled WGS sequence"/>
</dbReference>
<gene>
    <name evidence="1" type="ORF">GTP44_03910</name>
</gene>
<name>A0A6L8ME83_9BURK</name>
<reference evidence="1 2" key="1">
    <citation type="submission" date="2019-12" db="EMBL/GenBank/DDBJ databases">
        <title>Novel species isolated from a subtropical stream in China.</title>
        <authorList>
            <person name="Lu H."/>
        </authorList>
    </citation>
    <scope>NUCLEOTIDE SEQUENCE [LARGE SCALE GENOMIC DNA]</scope>
    <source>
        <strain evidence="1 2">FT50W</strain>
    </source>
</reference>
<evidence type="ECO:0000313" key="2">
    <source>
        <dbReference type="Proteomes" id="UP000474565"/>
    </source>
</evidence>
<dbReference type="AlphaFoldDB" id="A0A6L8ME83"/>
<sequence length="61" mass="7067">MPQAEKDARRAELEKTARYMRDNIDVHREMAQLLAQITRAKYLALVEQGFSEDQALSLCRS</sequence>
<proteinExistence type="predicted"/>
<protein>
    <submittedName>
        <fullName evidence="1">Uncharacterized protein</fullName>
    </submittedName>
</protein>
<evidence type="ECO:0000313" key="1">
    <source>
        <dbReference type="EMBL" id="MYM81103.1"/>
    </source>
</evidence>
<organism evidence="1 2">
    <name type="scientific">Duganella lactea</name>
    <dbReference type="NCBI Taxonomy" id="2692173"/>
    <lineage>
        <taxon>Bacteria</taxon>
        <taxon>Pseudomonadati</taxon>
        <taxon>Pseudomonadota</taxon>
        <taxon>Betaproteobacteria</taxon>
        <taxon>Burkholderiales</taxon>
        <taxon>Oxalobacteraceae</taxon>
        <taxon>Telluria group</taxon>
        <taxon>Duganella</taxon>
    </lineage>
</organism>
<dbReference type="EMBL" id="WWCP01000002">
    <property type="protein sequence ID" value="MYM81103.1"/>
    <property type="molecule type" value="Genomic_DNA"/>
</dbReference>
<accession>A0A6L8ME83</accession>
<comment type="caution">
    <text evidence="1">The sequence shown here is derived from an EMBL/GenBank/DDBJ whole genome shotgun (WGS) entry which is preliminary data.</text>
</comment>